<dbReference type="GO" id="GO:0005886">
    <property type="term" value="C:plasma membrane"/>
    <property type="evidence" value="ECO:0007669"/>
    <property type="project" value="UniProtKB-SubCell"/>
</dbReference>
<comment type="similarity">
    <text evidence="2 7">Belongs to the ExbD/TolR family.</text>
</comment>
<sequence>METVSESERSAVIEPCGCYTSPLGLVGRLRQVEIKLDMIPVLDLIVIALLVSLVFTRFVMIPGVRVDLPETDLRMQYSTDPLTVLTIENRGMLFFDGAVYGQDTIERAFRSYIRTRASANEHILLIKAEASLELERFLEICRMAEAAGFSQVQLVGKKQSQDLELIPAGAGLDGRGDFMPIL</sequence>
<dbReference type="OrthoDB" id="191615at2"/>
<reference evidence="9 10" key="1">
    <citation type="journal article" date="2010" name="Stand. Genomic Sci.">
        <title>Complete genome sequence of Coraliomargarita akajimensis type strain (04OKA010-24).</title>
        <authorList>
            <person name="Mavromatis K."/>
            <person name="Abt B."/>
            <person name="Brambilla E."/>
            <person name="Lapidus A."/>
            <person name="Copeland A."/>
            <person name="Deshpande S."/>
            <person name="Nolan M."/>
            <person name="Lucas S."/>
            <person name="Tice H."/>
            <person name="Cheng J.F."/>
            <person name="Han C."/>
            <person name="Detter J.C."/>
            <person name="Woyke T."/>
            <person name="Goodwin L."/>
            <person name="Pitluck S."/>
            <person name="Held B."/>
            <person name="Brettin T."/>
            <person name="Tapia R."/>
            <person name="Ivanova N."/>
            <person name="Mikhailova N."/>
            <person name="Pati A."/>
            <person name="Liolios K."/>
            <person name="Chen A."/>
            <person name="Palaniappan K."/>
            <person name="Land M."/>
            <person name="Hauser L."/>
            <person name="Chang Y.J."/>
            <person name="Jeffries C.D."/>
            <person name="Rohde M."/>
            <person name="Goker M."/>
            <person name="Bristow J."/>
            <person name="Eisen J.A."/>
            <person name="Markowitz V."/>
            <person name="Hugenholtz P."/>
            <person name="Klenk H.P."/>
            <person name="Kyrpides N.C."/>
        </authorList>
    </citation>
    <scope>NUCLEOTIDE SEQUENCE [LARGE SCALE GENOMIC DNA]</scope>
    <source>
        <strain evidence="10">DSM 45221 / IAM 15411 / JCM 23193 / KCTC 12865</strain>
    </source>
</reference>
<keyword evidence="4 7" id="KW-0812">Transmembrane</keyword>
<evidence type="ECO:0000256" key="3">
    <source>
        <dbReference type="ARBA" id="ARBA00022475"/>
    </source>
</evidence>
<organism evidence="9 10">
    <name type="scientific">Coraliomargarita akajimensis (strain DSM 45221 / IAM 15411 / JCM 23193 / KCTC 12865 / 04OKA010-24)</name>
    <dbReference type="NCBI Taxonomy" id="583355"/>
    <lineage>
        <taxon>Bacteria</taxon>
        <taxon>Pseudomonadati</taxon>
        <taxon>Verrucomicrobiota</taxon>
        <taxon>Opitutia</taxon>
        <taxon>Puniceicoccales</taxon>
        <taxon>Coraliomargaritaceae</taxon>
        <taxon>Coraliomargarita</taxon>
    </lineage>
</organism>
<name>D5ENI4_CORAD</name>
<evidence type="ECO:0000256" key="2">
    <source>
        <dbReference type="ARBA" id="ARBA00005811"/>
    </source>
</evidence>
<comment type="subcellular location">
    <subcellularLocation>
        <location evidence="1">Cell membrane</location>
        <topology evidence="1">Single-pass membrane protein</topology>
    </subcellularLocation>
    <subcellularLocation>
        <location evidence="7">Cell membrane</location>
        <topology evidence="7">Single-pass type II membrane protein</topology>
    </subcellularLocation>
</comment>
<dbReference type="HOGENOM" id="CLU_1479691_0_0_0"/>
<evidence type="ECO:0000256" key="1">
    <source>
        <dbReference type="ARBA" id="ARBA00004162"/>
    </source>
</evidence>
<dbReference type="AlphaFoldDB" id="D5ENI4"/>
<keyword evidence="7" id="KW-0813">Transport</keyword>
<protein>
    <submittedName>
        <fullName evidence="9">Biopolymer transport protein ExbD/TolR</fullName>
    </submittedName>
</protein>
<evidence type="ECO:0000313" key="9">
    <source>
        <dbReference type="EMBL" id="ADE55460.1"/>
    </source>
</evidence>
<evidence type="ECO:0000256" key="5">
    <source>
        <dbReference type="ARBA" id="ARBA00022989"/>
    </source>
</evidence>
<keyword evidence="6 8" id="KW-0472">Membrane</keyword>
<evidence type="ECO:0000256" key="4">
    <source>
        <dbReference type="ARBA" id="ARBA00022692"/>
    </source>
</evidence>
<keyword evidence="5 8" id="KW-1133">Transmembrane helix</keyword>
<proteinExistence type="inferred from homology"/>
<keyword evidence="10" id="KW-1185">Reference proteome</keyword>
<dbReference type="Proteomes" id="UP000000925">
    <property type="component" value="Chromosome"/>
</dbReference>
<keyword evidence="7" id="KW-0653">Protein transport</keyword>
<evidence type="ECO:0000256" key="8">
    <source>
        <dbReference type="SAM" id="Phobius"/>
    </source>
</evidence>
<dbReference type="EMBL" id="CP001998">
    <property type="protein sequence ID" value="ADE55460.1"/>
    <property type="molecule type" value="Genomic_DNA"/>
</dbReference>
<keyword evidence="3" id="KW-1003">Cell membrane</keyword>
<dbReference type="RefSeq" id="WP_013044182.1">
    <property type="nucleotide sequence ID" value="NC_014008.1"/>
</dbReference>
<evidence type="ECO:0000256" key="7">
    <source>
        <dbReference type="RuleBase" id="RU003879"/>
    </source>
</evidence>
<dbReference type="Pfam" id="PF02472">
    <property type="entry name" value="ExbD"/>
    <property type="match status" value="1"/>
</dbReference>
<dbReference type="InterPro" id="IPR003400">
    <property type="entry name" value="ExbD"/>
</dbReference>
<dbReference type="GO" id="GO:0015031">
    <property type="term" value="P:protein transport"/>
    <property type="evidence" value="ECO:0007669"/>
    <property type="project" value="UniProtKB-KW"/>
</dbReference>
<dbReference type="STRING" id="583355.Caka_2444"/>
<evidence type="ECO:0000313" key="10">
    <source>
        <dbReference type="Proteomes" id="UP000000925"/>
    </source>
</evidence>
<dbReference type="eggNOG" id="COG0848">
    <property type="taxonomic scope" value="Bacteria"/>
</dbReference>
<accession>D5ENI4</accession>
<gene>
    <name evidence="9" type="ordered locus">Caka_2444</name>
</gene>
<dbReference type="GO" id="GO:0022857">
    <property type="term" value="F:transmembrane transporter activity"/>
    <property type="evidence" value="ECO:0007669"/>
    <property type="project" value="InterPro"/>
</dbReference>
<feature type="transmembrane region" description="Helical" evidence="8">
    <location>
        <begin position="38"/>
        <end position="60"/>
    </location>
</feature>
<evidence type="ECO:0000256" key="6">
    <source>
        <dbReference type="ARBA" id="ARBA00023136"/>
    </source>
</evidence>
<dbReference type="KEGG" id="caa:Caka_2444"/>